<evidence type="ECO:0000256" key="1">
    <source>
        <dbReference type="SAM" id="MobiDB-lite"/>
    </source>
</evidence>
<dbReference type="KEGG" id="vg:940321"/>
<feature type="compositionally biased region" description="Basic and acidic residues" evidence="1">
    <location>
        <begin position="27"/>
        <end position="39"/>
    </location>
</feature>
<keyword evidence="2" id="KW-1133">Transmembrane helix</keyword>
<reference evidence="3 4" key="5">
    <citation type="journal article" date="1998" name="Virology">
        <title>The Maastricht strain and England strain of rat cytomegalovirus represent different betaherpesvirus species rather than strains.</title>
        <authorList>
            <person name="Beisser P.S."/>
            <person name="Kaptein S.J."/>
            <person name="Beuken E."/>
            <person name="Bruggeman C.A."/>
            <person name="Vink C."/>
        </authorList>
    </citation>
    <scope>NUCLEOTIDE SEQUENCE [LARGE SCALE GENOMIC DNA]</scope>
    <source>
        <strain evidence="3 4">Maastricht</strain>
    </source>
</reference>
<name>Q9DWF0_RCMVM</name>
<dbReference type="EMBL" id="AF232689">
    <property type="protein sequence ID" value="AAF99139.1"/>
    <property type="molecule type" value="Genomic_DNA"/>
</dbReference>
<reference evidence="3 4" key="10">
    <citation type="journal article" date="2000" name="Virus Res.">
        <title>Rat cytomegalovirus R89 is a highly conserved gene which expresses a spliced transcript.</title>
        <authorList>
            <person name="Gruijthuijsen Y.K."/>
            <person name="Beuken E."/>
            <person name="Bruggeman C.A."/>
            <person name="Vink C."/>
        </authorList>
    </citation>
    <scope>NUCLEOTIDE SEQUENCE [LARGE SCALE GENOMIC DNA]</scope>
    <source>
        <strain evidence="3 4">Maastricht</strain>
    </source>
</reference>
<dbReference type="GeneID" id="940321"/>
<reference evidence="3 4" key="4">
    <citation type="journal article" date="1998" name="J. Virol.">
        <title>The R33 G protein-coupled receptor gene of rat cytomegalovirus plays an essential role in the pathogenesis of viral infection.</title>
        <authorList>
            <person name="Beisser P.S."/>
            <person name="Vink C."/>
            <person name="Van Dam J.G."/>
            <person name="Grauls G."/>
            <person name="Vanherle S.J."/>
            <person name="Bruggeman C.A."/>
        </authorList>
    </citation>
    <scope>NUCLEOTIDE SEQUENCE [LARGE SCALE GENOMIC DNA]</scope>
    <source>
        <strain evidence="3 4">Maastricht</strain>
    </source>
</reference>
<feature type="region of interest" description="Disordered" evidence="1">
    <location>
        <begin position="1"/>
        <end position="48"/>
    </location>
</feature>
<dbReference type="Proteomes" id="UP000008288">
    <property type="component" value="Segment"/>
</dbReference>
<reference evidence="3 4" key="1">
    <citation type="journal article" date="1996" name="J. Gen. Virol.">
        <title>Cloning and sequence analysis of the genes encoding DNA polymerase, glycoprotein B, ICP18.5 and major DNA-binding protein of rat cytomegalovirus.</title>
        <authorList>
            <person name="Beuken E."/>
            <person name="Slobbe R."/>
            <person name="Bruggeman C.A."/>
            <person name="Vink C."/>
        </authorList>
    </citation>
    <scope>NUCLEOTIDE SEQUENCE [LARGE SCALE GENOMIC DNA]</scope>
    <source>
        <strain evidence="3 4">Maastricht</strain>
    </source>
</reference>
<organismHost>
    <name type="scientific">Rattus</name>
    <name type="common">rats</name>
    <dbReference type="NCBI Taxonomy" id="10114"/>
</organismHost>
<evidence type="ECO:0000256" key="2">
    <source>
        <dbReference type="SAM" id="Phobius"/>
    </source>
</evidence>
<accession>Q9DWF0</accession>
<keyword evidence="2" id="KW-0472">Membrane</keyword>
<gene>
    <name evidence="3" type="primary">r41</name>
</gene>
<proteinExistence type="predicted"/>
<reference evidence="3 4" key="6">
    <citation type="journal article" date="1999" name="J. Gen. Virol.">
        <title>The rat cytomegalovirus R32 gene encodes a virion-associated protein that elicits a strong humoral immune response in infected rats.</title>
        <authorList>
            <person name="Beuken E."/>
            <person name="Grauls G."/>
            <person name="Bruggeman C.A."/>
            <person name="Vink C."/>
        </authorList>
    </citation>
    <scope>NUCLEOTIDE SEQUENCE [LARGE SCALE GENOMIC DNA]</scope>
    <source>
        <strain evidence="3 4">Maastricht</strain>
    </source>
</reference>
<reference evidence="3 4" key="3">
    <citation type="journal article" date="1997" name="J. Gen. Virol.">
        <title>Cloning and functional characterization of the origin of lytic-phase DNA replication of rat cytomegalovirus.</title>
        <authorList>
            <person name="Vink C."/>
            <person name="Beuken E."/>
            <person name="Bruggeman C.A."/>
        </authorList>
    </citation>
    <scope>NUCLEOTIDE SEQUENCE [LARGE SCALE GENOMIC DNA]</scope>
    <source>
        <strain evidence="3 4">Maastricht</strain>
    </source>
</reference>
<feature type="compositionally biased region" description="Basic and acidic residues" evidence="1">
    <location>
        <begin position="1"/>
        <end position="10"/>
    </location>
</feature>
<dbReference type="RefSeq" id="NP_064146.1">
    <property type="nucleotide sequence ID" value="NC_002512.2"/>
</dbReference>
<evidence type="ECO:0000313" key="3">
    <source>
        <dbReference type="EMBL" id="AAF99139.1"/>
    </source>
</evidence>
<reference evidence="3 4" key="7">
    <citation type="journal article" date="1999" name="J. Virol.">
        <title>Deletion of the R78 G protein-coupled receptor gene from rat cytomegalovirus results in an attenuated, syncytium-inducing mutant strain.</title>
        <authorList>
            <person name="Beisser P.S."/>
            <person name="Grauls G."/>
            <person name="Bruggeman C.A."/>
            <person name="Vink C."/>
        </authorList>
    </citation>
    <scope>NUCLEOTIDE SEQUENCE [LARGE SCALE GENOMIC DNA]</scope>
    <source>
        <strain evidence="3 4">Maastricht</strain>
    </source>
</reference>
<keyword evidence="2" id="KW-0812">Transmembrane</keyword>
<reference evidence="3 4" key="8">
    <citation type="journal article" date="2000" name="J. Virol.">
        <title>The r144 major histocompatibility complex class I-like gene of rat cytomegalovirus is dispensable for both acute and long-term infection in the immunocompromised host.</title>
        <authorList>
            <person name="Beisser P.S."/>
            <person name="Kloover J.S."/>
            <person name="Grauls G.E."/>
            <person name="Blok M.J."/>
            <person name="Bruggeman C.A."/>
            <person name="Vink C."/>
        </authorList>
    </citation>
    <scope>NUCLEOTIDE SEQUENCE [LARGE SCALE GENOMIC DNA]</scope>
    <source>
        <strain evidence="3 4">Maastricht</strain>
    </source>
</reference>
<protein>
    <submittedName>
        <fullName evidence="3">Pr41</fullName>
    </submittedName>
</protein>
<evidence type="ECO:0000313" key="4">
    <source>
        <dbReference type="Proteomes" id="UP000008288"/>
    </source>
</evidence>
<feature type="transmembrane region" description="Helical" evidence="2">
    <location>
        <begin position="118"/>
        <end position="137"/>
    </location>
</feature>
<organism evidence="3 4">
    <name type="scientific">Rat cytomegalovirus (strain Maastricht)</name>
    <dbReference type="NCBI Taxonomy" id="79700"/>
    <lineage>
        <taxon>Viruses</taxon>
        <taxon>Duplodnaviria</taxon>
        <taxon>Heunggongvirae</taxon>
        <taxon>Peploviricota</taxon>
        <taxon>Herviviricetes</taxon>
        <taxon>Herpesvirales</taxon>
        <taxon>Orthoherpesviridae</taxon>
        <taxon>Betaherpesvirinae</taxon>
        <taxon>Muromegalovirus</taxon>
        <taxon>Muromegalovirus muridbeta2</taxon>
        <taxon>Murid betaherpesvirus 2</taxon>
    </lineage>
</organism>
<keyword evidence="4" id="KW-1185">Reference proteome</keyword>
<reference evidence="3 4" key="2">
    <citation type="journal article" date="1996" name="J. Virol.">
        <title>Structure of the rat cytomegalovirus genome termini.</title>
        <authorList>
            <person name="Vink C."/>
            <person name="Beuken E."/>
            <person name="Bruggeman C.A."/>
        </authorList>
    </citation>
    <scope>NUCLEOTIDE SEQUENCE [LARGE SCALE GENOMIC DNA]</scope>
    <source>
        <strain evidence="3 4">Maastricht</strain>
    </source>
</reference>
<reference evidence="3 4" key="9">
    <citation type="journal article" date="2000" name="J. Virol.">
        <title>Complete DNA sequence of the rat cytomegalovirus genome.</title>
        <authorList>
            <person name="Vink C."/>
            <person name="Beuken E."/>
            <person name="Bruggeman C.A."/>
        </authorList>
    </citation>
    <scope>NUCLEOTIDE SEQUENCE [LARGE SCALE GENOMIC DNA]</scope>
    <source>
        <strain evidence="3 4">Maastricht</strain>
    </source>
</reference>
<sequence length="139" mass="14491">MGARYDRDGADGGLHAPRPGGQAGHHRLGEDPAAEDRPGGRGSGGPSAFRCDLYGSDASLTQSEGGVMFHGSDSRLSFFGAGQIPRPLPSLSVLRRGWGGPGPFGLFDVARERCSADLVYASVLGTLCVVILLVLILDR</sequence>